<feature type="signal peptide" evidence="2">
    <location>
        <begin position="1"/>
        <end position="23"/>
    </location>
</feature>
<reference evidence="4" key="1">
    <citation type="submission" date="2016-10" db="EMBL/GenBank/DDBJ databases">
        <authorList>
            <person name="Varghese N."/>
            <person name="Submissions S."/>
        </authorList>
    </citation>
    <scope>NUCLEOTIDE SEQUENCE [LARGE SCALE GENOMIC DNA]</scope>
    <source>
        <strain evidence="4">CL127</strain>
    </source>
</reference>
<proteinExistence type="predicted"/>
<feature type="compositionally biased region" description="Polar residues" evidence="1">
    <location>
        <begin position="31"/>
        <end position="43"/>
    </location>
</feature>
<gene>
    <name evidence="3" type="ORF">SAMN04488591_1484</name>
</gene>
<organism evidence="3 4">
    <name type="scientific">Microbacterium azadirachtae</name>
    <dbReference type="NCBI Taxonomy" id="582680"/>
    <lineage>
        <taxon>Bacteria</taxon>
        <taxon>Bacillati</taxon>
        <taxon>Actinomycetota</taxon>
        <taxon>Actinomycetes</taxon>
        <taxon>Micrococcales</taxon>
        <taxon>Microbacteriaceae</taxon>
        <taxon>Microbacterium</taxon>
    </lineage>
</organism>
<accession>A0A1I6GQY5</accession>
<dbReference type="RefSeq" id="WP_091736693.1">
    <property type="nucleotide sequence ID" value="NZ_FOYR01000001.1"/>
</dbReference>
<evidence type="ECO:0000256" key="1">
    <source>
        <dbReference type="SAM" id="MobiDB-lite"/>
    </source>
</evidence>
<feature type="region of interest" description="Disordered" evidence="1">
    <location>
        <begin position="31"/>
        <end position="52"/>
    </location>
</feature>
<protein>
    <recommendedName>
        <fullName evidence="5">LppX_LprAFG lipoprotein</fullName>
    </recommendedName>
</protein>
<dbReference type="SUPFAM" id="SSF89392">
    <property type="entry name" value="Prokaryotic lipoproteins and lipoprotein localization factors"/>
    <property type="match status" value="1"/>
</dbReference>
<keyword evidence="2" id="KW-0732">Signal</keyword>
<evidence type="ECO:0000313" key="3">
    <source>
        <dbReference type="EMBL" id="SFR44614.1"/>
    </source>
</evidence>
<dbReference type="PROSITE" id="PS51257">
    <property type="entry name" value="PROKAR_LIPOPROTEIN"/>
    <property type="match status" value="1"/>
</dbReference>
<dbReference type="Gene3D" id="2.50.20.20">
    <property type="match status" value="1"/>
</dbReference>
<evidence type="ECO:0008006" key="5">
    <source>
        <dbReference type="Google" id="ProtNLM"/>
    </source>
</evidence>
<feature type="chain" id="PRO_5039536893" description="LppX_LprAFG lipoprotein" evidence="2">
    <location>
        <begin position="24"/>
        <end position="264"/>
    </location>
</feature>
<dbReference type="AlphaFoldDB" id="A0A1I6GQY5"/>
<dbReference type="Proteomes" id="UP000198877">
    <property type="component" value="Unassembled WGS sequence"/>
</dbReference>
<evidence type="ECO:0000313" key="4">
    <source>
        <dbReference type="Proteomes" id="UP000198877"/>
    </source>
</evidence>
<evidence type="ECO:0000256" key="2">
    <source>
        <dbReference type="SAM" id="SignalP"/>
    </source>
</evidence>
<name>A0A1I6GQY5_9MICO</name>
<sequence>MSTLWRRAVATTTIALVAGLGITACSFVGTTGPNDTKSSSDQRQAAARKPMTQDDFAQRVTDAMSAAKFAHITQSISTQGQEIASSGDVMLDSDPKKMRMHLNMSLGAQKFEMVLIDATVYMNMGAMTQDKYVRISTDDANPMATQLKAIFAQSNTAIQMKNASAAVTDFAVAGAEKVDGVDTTHYVLALDAKKLLAAQGVQPAQAAAIGDTIAYDLYVDGKDLVRRVVMDMGATKVSMDYSKWGERSRIEAPAADQLIDVPGL</sequence>
<dbReference type="EMBL" id="FOYR01000001">
    <property type="protein sequence ID" value="SFR44614.1"/>
    <property type="molecule type" value="Genomic_DNA"/>
</dbReference>
<dbReference type="InterPro" id="IPR029046">
    <property type="entry name" value="LolA/LolB/LppX"/>
</dbReference>